<dbReference type="Gene3D" id="3.40.50.11530">
    <property type="match status" value="1"/>
</dbReference>
<evidence type="ECO:0000259" key="11">
    <source>
        <dbReference type="PROSITE" id="PS51534"/>
    </source>
</evidence>
<dbReference type="PANTHER" id="PTHR15583">
    <property type="entry name" value="INTERLEUKIN-17 RECEPTOR"/>
    <property type="match status" value="1"/>
</dbReference>
<dbReference type="GO" id="GO:0005886">
    <property type="term" value="C:plasma membrane"/>
    <property type="evidence" value="ECO:0007669"/>
    <property type="project" value="UniProtKB-SubCell"/>
</dbReference>
<comment type="subcellular location">
    <subcellularLocation>
        <location evidence="1">Cell membrane</location>
        <topology evidence="1">Single-pass type I membrane protein</topology>
    </subcellularLocation>
</comment>
<keyword evidence="6 9" id="KW-0472">Membrane</keyword>
<evidence type="ECO:0000256" key="6">
    <source>
        <dbReference type="ARBA" id="ARBA00023136"/>
    </source>
</evidence>
<dbReference type="InterPro" id="IPR038683">
    <property type="entry name" value="IL17RA/B_FnIII-like_1_sf"/>
</dbReference>
<feature type="signal peptide" evidence="10">
    <location>
        <begin position="1"/>
        <end position="18"/>
    </location>
</feature>
<feature type="domain" description="SEFIR" evidence="11">
    <location>
        <begin position="352"/>
        <end position="443"/>
    </location>
</feature>
<dbReference type="Proteomes" id="UP000694388">
    <property type="component" value="Unplaced"/>
</dbReference>
<reference evidence="12" key="1">
    <citation type="submission" date="2025-08" db="UniProtKB">
        <authorList>
            <consortium name="Ensembl"/>
        </authorList>
    </citation>
    <scope>IDENTIFICATION</scope>
</reference>
<keyword evidence="2" id="KW-1003">Cell membrane</keyword>
<dbReference type="Ensembl" id="ENSEBUT00000006640.1">
    <property type="protein sequence ID" value="ENSEBUP00000006188.1"/>
    <property type="gene ID" value="ENSEBUG00000004120.1"/>
</dbReference>
<proteinExistence type="predicted"/>
<evidence type="ECO:0000256" key="5">
    <source>
        <dbReference type="ARBA" id="ARBA00022989"/>
    </source>
</evidence>
<name>A0A8C4NG73_EPTBU</name>
<dbReference type="InterPro" id="IPR039465">
    <property type="entry name" value="IL-17_rcpt-like"/>
</dbReference>
<dbReference type="GeneTree" id="ENSGT00940000159018"/>
<reference evidence="12" key="2">
    <citation type="submission" date="2025-09" db="UniProtKB">
        <authorList>
            <consortium name="Ensembl"/>
        </authorList>
    </citation>
    <scope>IDENTIFICATION</scope>
</reference>
<dbReference type="PANTHER" id="PTHR15583:SF7">
    <property type="entry name" value="INTERLEUKIN CYTOKINE RECEPTOR-RELATED PROTEIN 2"/>
    <property type="match status" value="1"/>
</dbReference>
<feature type="chain" id="PRO_5034481189" description="SEFIR domain-containing protein" evidence="10">
    <location>
        <begin position="19"/>
        <end position="443"/>
    </location>
</feature>
<feature type="transmembrane region" description="Helical" evidence="9">
    <location>
        <begin position="291"/>
        <end position="313"/>
    </location>
</feature>
<evidence type="ECO:0000256" key="9">
    <source>
        <dbReference type="SAM" id="Phobius"/>
    </source>
</evidence>
<evidence type="ECO:0000256" key="2">
    <source>
        <dbReference type="ARBA" id="ARBA00022475"/>
    </source>
</evidence>
<accession>A0A8C4NG73</accession>
<protein>
    <recommendedName>
        <fullName evidence="11">SEFIR domain-containing protein</fullName>
    </recommendedName>
</protein>
<evidence type="ECO:0000256" key="7">
    <source>
        <dbReference type="ARBA" id="ARBA00023170"/>
    </source>
</evidence>
<dbReference type="Pfam" id="PF08357">
    <property type="entry name" value="SEFIR"/>
    <property type="match status" value="1"/>
</dbReference>
<evidence type="ECO:0000256" key="8">
    <source>
        <dbReference type="ARBA" id="ARBA00023180"/>
    </source>
</evidence>
<evidence type="ECO:0000256" key="10">
    <source>
        <dbReference type="SAM" id="SignalP"/>
    </source>
</evidence>
<organism evidence="12 13">
    <name type="scientific">Eptatretus burgeri</name>
    <name type="common">Inshore hagfish</name>
    <dbReference type="NCBI Taxonomy" id="7764"/>
    <lineage>
        <taxon>Eukaryota</taxon>
        <taxon>Metazoa</taxon>
        <taxon>Chordata</taxon>
        <taxon>Craniata</taxon>
        <taxon>Vertebrata</taxon>
        <taxon>Cyclostomata</taxon>
        <taxon>Myxini</taxon>
        <taxon>Myxiniformes</taxon>
        <taxon>Myxinidae</taxon>
        <taxon>Eptatretinae</taxon>
        <taxon>Eptatretus</taxon>
    </lineage>
</organism>
<keyword evidence="4 10" id="KW-0732">Signal</keyword>
<evidence type="ECO:0000256" key="3">
    <source>
        <dbReference type="ARBA" id="ARBA00022692"/>
    </source>
</evidence>
<keyword evidence="8" id="KW-0325">Glycoprotein</keyword>
<dbReference type="InterPro" id="IPR032356">
    <property type="entry name" value="IL17R_A/B_N"/>
</dbReference>
<dbReference type="Gene3D" id="2.60.40.2160">
    <property type="entry name" value="Interleukin-17 receptor A/B, fibronectin-III-like domain 1"/>
    <property type="match status" value="1"/>
</dbReference>
<keyword evidence="13" id="KW-1185">Reference proteome</keyword>
<dbReference type="GO" id="GO:0030368">
    <property type="term" value="F:interleukin-17 receptor activity"/>
    <property type="evidence" value="ECO:0007669"/>
    <property type="project" value="InterPro"/>
</dbReference>
<evidence type="ECO:0000313" key="13">
    <source>
        <dbReference type="Proteomes" id="UP000694388"/>
    </source>
</evidence>
<evidence type="ECO:0000256" key="4">
    <source>
        <dbReference type="ARBA" id="ARBA00022729"/>
    </source>
</evidence>
<evidence type="ECO:0000313" key="12">
    <source>
        <dbReference type="Ensembl" id="ENSEBUP00000006188.1"/>
    </source>
</evidence>
<sequence>MFAFLAISVFLLCCEVQARMECGYGLFLTQSDCSQKGLNCTMEEGDGVHESWLKGQKHEPSPPKSLNLSIQYREDKDGDGSAWLQVHWEVNQDGSIRWLKGAEILIASKEARQKRVLFHFHGNFTSQTNPAGRNWAFMFNDFRVREFAQYTVIISHLPINQLHRDQNYIKKSITVPGCKNEIMKRTWPCKIRGASCEVNLAAKTMEESTHISFTTGSYFTSHNVTICDCRGCDTQVQHHKGIHDRRKTVVKNYTAHHGCSLNVTVCPIAACREITCPCARSHADTSSTWSLMKLAVIIVPPAFLLLIIIVCVIRIKRRHKGKTIGNHCCNSSGDRLTDRHISPDLQLHLYPHPIVLLVYSLDHHTYKDAVLALASLLQAQIEVSVSLNLWSSADVSQHGLTAWLHGQWEAVITQGGHVLVLCSHAGFLKWQGLHSWETTPSLP</sequence>
<evidence type="ECO:0000256" key="1">
    <source>
        <dbReference type="ARBA" id="ARBA00004251"/>
    </source>
</evidence>
<keyword evidence="7" id="KW-0675">Receptor</keyword>
<dbReference type="InterPro" id="IPR013568">
    <property type="entry name" value="SEFIR_dom"/>
</dbReference>
<dbReference type="PROSITE" id="PS51534">
    <property type="entry name" value="SEFIR"/>
    <property type="match status" value="1"/>
</dbReference>
<dbReference type="AlphaFoldDB" id="A0A8C4NG73"/>
<keyword evidence="5 9" id="KW-1133">Transmembrane helix</keyword>
<dbReference type="Pfam" id="PF16556">
    <property type="entry name" value="IL17R_fnIII_D1"/>
    <property type="match status" value="1"/>
</dbReference>
<keyword evidence="3 9" id="KW-0812">Transmembrane</keyword>